<dbReference type="SUPFAM" id="SSF81296">
    <property type="entry name" value="E set domains"/>
    <property type="match status" value="1"/>
</dbReference>
<name>A0ABP4VRF4_9MICO</name>
<evidence type="ECO:0000313" key="8">
    <source>
        <dbReference type="EMBL" id="GAA1735636.1"/>
    </source>
</evidence>
<gene>
    <name evidence="8" type="ORF">GCM10009809_33540</name>
</gene>
<feature type="transmembrane region" description="Helical" evidence="6">
    <location>
        <begin position="198"/>
        <end position="220"/>
    </location>
</feature>
<dbReference type="Proteomes" id="UP001501138">
    <property type="component" value="Unassembled WGS sequence"/>
</dbReference>
<evidence type="ECO:0000256" key="1">
    <source>
        <dbReference type="ARBA" id="ARBA00004196"/>
    </source>
</evidence>
<dbReference type="Pfam" id="PF04234">
    <property type="entry name" value="CopC"/>
    <property type="match status" value="1"/>
</dbReference>
<feature type="domain" description="CopC" evidence="7">
    <location>
        <begin position="46"/>
        <end position="142"/>
    </location>
</feature>
<comment type="subcellular location">
    <subcellularLocation>
        <location evidence="1">Cell envelope</location>
    </subcellularLocation>
</comment>
<accession>A0ABP4VRF4</accession>
<evidence type="ECO:0000313" key="9">
    <source>
        <dbReference type="Proteomes" id="UP001501138"/>
    </source>
</evidence>
<evidence type="ECO:0000256" key="3">
    <source>
        <dbReference type="ARBA" id="ARBA00022729"/>
    </source>
</evidence>
<comment type="caution">
    <text evidence="8">The sequence shown here is derived from an EMBL/GenBank/DDBJ whole genome shotgun (WGS) entry which is preliminary data.</text>
</comment>
<dbReference type="PANTHER" id="PTHR34820:SF4">
    <property type="entry name" value="INNER MEMBRANE PROTEIN YEBZ"/>
    <property type="match status" value="1"/>
</dbReference>
<dbReference type="RefSeq" id="WP_344249799.1">
    <property type="nucleotide sequence ID" value="NZ_BAAAPM010000008.1"/>
</dbReference>
<dbReference type="InterPro" id="IPR014755">
    <property type="entry name" value="Cu-Rt/internalin_Ig-like"/>
</dbReference>
<dbReference type="InterPro" id="IPR032694">
    <property type="entry name" value="CopC/D"/>
</dbReference>
<reference evidence="9" key="1">
    <citation type="journal article" date="2019" name="Int. J. Syst. Evol. Microbiol.">
        <title>The Global Catalogue of Microorganisms (GCM) 10K type strain sequencing project: providing services to taxonomists for standard genome sequencing and annotation.</title>
        <authorList>
            <consortium name="The Broad Institute Genomics Platform"/>
            <consortium name="The Broad Institute Genome Sequencing Center for Infectious Disease"/>
            <person name="Wu L."/>
            <person name="Ma J."/>
        </authorList>
    </citation>
    <scope>NUCLEOTIDE SEQUENCE [LARGE SCALE GENOMIC DNA]</scope>
    <source>
        <strain evidence="9">JCM 15589</strain>
    </source>
</reference>
<dbReference type="PANTHER" id="PTHR34820">
    <property type="entry name" value="INNER MEMBRANE PROTEIN YEBZ"/>
    <property type="match status" value="1"/>
</dbReference>
<dbReference type="InterPro" id="IPR007348">
    <property type="entry name" value="CopC_dom"/>
</dbReference>
<keyword evidence="6" id="KW-0472">Membrane</keyword>
<sequence>MTGATARRGRPPAITRVLAAAGATLLATGAATLVAVSLGAAPASAHNVVVGTSPGVGSTVTQAPAEVSVTFDDVVLELGADSSSTVVQVTDARGDDHATGCPAAQDRTVAVPVSIDEPGEYTVTWRIVSADGHPTSGEFAFTYAQAGAGSDDAGTDDGAASAAPAPVSCGGSAGTQAADSDDAAAAAPSASAGGSSDLLVALGIAGGVVVLGGAGVLVALRASRRRG</sequence>
<keyword evidence="9" id="KW-1185">Reference proteome</keyword>
<keyword evidence="6" id="KW-0812">Transmembrane</keyword>
<protein>
    <recommendedName>
        <fullName evidence="7">CopC domain-containing protein</fullName>
    </recommendedName>
</protein>
<organism evidence="8 9">
    <name type="scientific">Isoptericola hypogeus</name>
    <dbReference type="NCBI Taxonomy" id="300179"/>
    <lineage>
        <taxon>Bacteria</taxon>
        <taxon>Bacillati</taxon>
        <taxon>Actinomycetota</taxon>
        <taxon>Actinomycetes</taxon>
        <taxon>Micrococcales</taxon>
        <taxon>Promicromonosporaceae</taxon>
        <taxon>Isoptericola</taxon>
    </lineage>
</organism>
<evidence type="ECO:0000256" key="5">
    <source>
        <dbReference type="SAM" id="MobiDB-lite"/>
    </source>
</evidence>
<keyword evidence="6" id="KW-1133">Transmembrane helix</keyword>
<evidence type="ECO:0000256" key="4">
    <source>
        <dbReference type="ARBA" id="ARBA00023008"/>
    </source>
</evidence>
<keyword evidence="4" id="KW-0186">Copper</keyword>
<evidence type="ECO:0000256" key="2">
    <source>
        <dbReference type="ARBA" id="ARBA00022723"/>
    </source>
</evidence>
<feature type="region of interest" description="Disordered" evidence="5">
    <location>
        <begin position="150"/>
        <end position="178"/>
    </location>
</feature>
<evidence type="ECO:0000256" key="6">
    <source>
        <dbReference type="SAM" id="Phobius"/>
    </source>
</evidence>
<dbReference type="Gene3D" id="2.60.40.1220">
    <property type="match status" value="1"/>
</dbReference>
<proteinExistence type="predicted"/>
<dbReference type="EMBL" id="BAAAPM010000008">
    <property type="protein sequence ID" value="GAA1735636.1"/>
    <property type="molecule type" value="Genomic_DNA"/>
</dbReference>
<keyword evidence="2" id="KW-0479">Metal-binding</keyword>
<keyword evidence="3" id="KW-0732">Signal</keyword>
<dbReference type="InterPro" id="IPR014756">
    <property type="entry name" value="Ig_E-set"/>
</dbReference>
<evidence type="ECO:0000259" key="7">
    <source>
        <dbReference type="Pfam" id="PF04234"/>
    </source>
</evidence>